<keyword evidence="1" id="KW-0812">Transmembrane</keyword>
<gene>
    <name evidence="3" type="ORF">N1028_17645</name>
</gene>
<name>A0AA41XGE3_9MICO</name>
<feature type="transmembrane region" description="Helical" evidence="1">
    <location>
        <begin position="72"/>
        <end position="95"/>
    </location>
</feature>
<evidence type="ECO:0000256" key="1">
    <source>
        <dbReference type="SAM" id="Phobius"/>
    </source>
</evidence>
<evidence type="ECO:0000313" key="4">
    <source>
        <dbReference type="Proteomes" id="UP001165587"/>
    </source>
</evidence>
<accession>A0AA41XGE3</accession>
<feature type="transmembrane region" description="Helical" evidence="1">
    <location>
        <begin position="101"/>
        <end position="126"/>
    </location>
</feature>
<proteinExistence type="predicted"/>
<sequence>MSDRPPQPRRGSTRFPVIPRGEVVATFDAYGDAQAAVDRLARADFPVREVSIVGSDLKSVESVTGAMSYPRAALTGALSGLWVGIFFGLLFVLLAPESANVLFIGAAALIGAGFGLFFNIVVYSLGRRRRDFTSVMQVVASSYSVIVSPEHANRARTALDAPPAP</sequence>
<comment type="caution">
    <text evidence="3">The sequence shown here is derived from an EMBL/GenBank/DDBJ whole genome shotgun (WGS) entry which is preliminary data.</text>
</comment>
<keyword evidence="4" id="KW-1185">Reference proteome</keyword>
<dbReference type="Pfam" id="PF11181">
    <property type="entry name" value="YflT"/>
    <property type="match status" value="1"/>
</dbReference>
<keyword evidence="1" id="KW-0472">Membrane</keyword>
<dbReference type="RefSeq" id="WP_259530735.1">
    <property type="nucleotide sequence ID" value="NZ_JANLCK010000013.1"/>
</dbReference>
<dbReference type="Proteomes" id="UP001165587">
    <property type="component" value="Unassembled WGS sequence"/>
</dbReference>
<dbReference type="InterPro" id="IPR025889">
    <property type="entry name" value="GSP17M-like_dom"/>
</dbReference>
<keyword evidence="1" id="KW-1133">Transmembrane helix</keyword>
<evidence type="ECO:0000259" key="2">
    <source>
        <dbReference type="Pfam" id="PF11181"/>
    </source>
</evidence>
<evidence type="ECO:0000313" key="3">
    <source>
        <dbReference type="EMBL" id="MCS5727722.1"/>
    </source>
</evidence>
<organism evidence="3 4">
    <name type="scientific">Herbiconiux oxytropis</name>
    <dbReference type="NCBI Taxonomy" id="2970915"/>
    <lineage>
        <taxon>Bacteria</taxon>
        <taxon>Bacillati</taxon>
        <taxon>Actinomycetota</taxon>
        <taxon>Actinomycetes</taxon>
        <taxon>Micrococcales</taxon>
        <taxon>Microbacteriaceae</taxon>
        <taxon>Herbiconiux</taxon>
    </lineage>
</organism>
<reference evidence="3" key="1">
    <citation type="submission" date="2022-08" db="EMBL/GenBank/DDBJ databases">
        <authorList>
            <person name="Deng Y."/>
            <person name="Han X.-F."/>
            <person name="Zhang Y.-Q."/>
        </authorList>
    </citation>
    <scope>NUCLEOTIDE SEQUENCE</scope>
    <source>
        <strain evidence="3">CPCC 203407</strain>
    </source>
</reference>
<protein>
    <recommendedName>
        <fullName evidence="2">General stress protein 17M-like domain-containing protein</fullName>
    </recommendedName>
</protein>
<dbReference type="EMBL" id="JANLCK010000013">
    <property type="protein sequence ID" value="MCS5727722.1"/>
    <property type="molecule type" value="Genomic_DNA"/>
</dbReference>
<feature type="domain" description="General stress protein 17M-like" evidence="2">
    <location>
        <begin position="22"/>
        <end position="105"/>
    </location>
</feature>
<dbReference type="AlphaFoldDB" id="A0AA41XGE3"/>